<reference evidence="4" key="1">
    <citation type="submission" date="2025-08" db="UniProtKB">
        <authorList>
            <consortium name="RefSeq"/>
        </authorList>
    </citation>
    <scope>IDENTIFICATION</scope>
</reference>
<feature type="domain" description="Remorin C-terminal" evidence="2">
    <location>
        <begin position="53"/>
        <end position="158"/>
    </location>
</feature>
<dbReference type="Pfam" id="PF03763">
    <property type="entry name" value="Remorin_C"/>
    <property type="match status" value="1"/>
</dbReference>
<accession>A0A6P5SLC0</accession>
<dbReference type="KEGG" id="pavi:110759171"/>
<dbReference type="RefSeq" id="XP_021816899.1">
    <property type="nucleotide sequence ID" value="XM_021961207.1"/>
</dbReference>
<protein>
    <submittedName>
        <fullName evidence="4">Remorin-like</fullName>
    </submittedName>
</protein>
<feature type="non-terminal residue" evidence="4">
    <location>
        <position position="1"/>
    </location>
</feature>
<name>A0A6P5SLC0_PRUAV</name>
<dbReference type="AlphaFoldDB" id="A0A6P5SLC0"/>
<keyword evidence="3" id="KW-1185">Reference proteome</keyword>
<sequence>FRSSNFVHILHLTCKFFDHTVVPESAYPAVKKDIIGGGSTERDALYAQIETEKRLALIKAWEESEKTKAENKAYRRMSTVELWEDSKKTSVEAELKTIEEIFERKKAEYAKKMKNKVAEIHKAGDERRAFIEAKQREQCLRVEETAAKFRSTGITPKKLLLGCFICQHSAVR</sequence>
<dbReference type="PANTHER" id="PTHR31775">
    <property type="entry name" value="OS02G0117200 PROTEIN"/>
    <property type="match status" value="1"/>
</dbReference>
<evidence type="ECO:0000259" key="2">
    <source>
        <dbReference type="Pfam" id="PF03763"/>
    </source>
</evidence>
<dbReference type="InterPro" id="IPR005516">
    <property type="entry name" value="Remorin_C"/>
</dbReference>
<dbReference type="Proteomes" id="UP000515124">
    <property type="component" value="Unplaced"/>
</dbReference>
<organism evidence="3 4">
    <name type="scientific">Prunus avium</name>
    <name type="common">Cherry</name>
    <name type="synonym">Cerasus avium</name>
    <dbReference type="NCBI Taxonomy" id="42229"/>
    <lineage>
        <taxon>Eukaryota</taxon>
        <taxon>Viridiplantae</taxon>
        <taxon>Streptophyta</taxon>
        <taxon>Embryophyta</taxon>
        <taxon>Tracheophyta</taxon>
        <taxon>Spermatophyta</taxon>
        <taxon>Magnoliopsida</taxon>
        <taxon>eudicotyledons</taxon>
        <taxon>Gunneridae</taxon>
        <taxon>Pentapetalae</taxon>
        <taxon>rosids</taxon>
        <taxon>fabids</taxon>
        <taxon>Rosales</taxon>
        <taxon>Rosaceae</taxon>
        <taxon>Amygdaloideae</taxon>
        <taxon>Amygdaleae</taxon>
        <taxon>Prunus</taxon>
    </lineage>
</organism>
<dbReference type="GeneID" id="110759171"/>
<gene>
    <name evidence="4" type="primary">LOC110759171</name>
</gene>
<comment type="similarity">
    <text evidence="1">Belongs to the remorin family.</text>
</comment>
<dbReference type="PANTHER" id="PTHR31775:SF29">
    <property type="entry name" value="REMORIN C-TERMINAL DOMAIN-CONTAINING PROTEIN"/>
    <property type="match status" value="1"/>
</dbReference>
<evidence type="ECO:0000313" key="3">
    <source>
        <dbReference type="Proteomes" id="UP000515124"/>
    </source>
</evidence>
<evidence type="ECO:0000256" key="1">
    <source>
        <dbReference type="ARBA" id="ARBA00005711"/>
    </source>
</evidence>
<proteinExistence type="inferred from homology"/>
<evidence type="ECO:0000313" key="4">
    <source>
        <dbReference type="RefSeq" id="XP_021816899.1"/>
    </source>
</evidence>